<dbReference type="EMBL" id="JACHJN010000005">
    <property type="protein sequence ID" value="MBB5957344.1"/>
    <property type="molecule type" value="Genomic_DNA"/>
</dbReference>
<comment type="caution">
    <text evidence="2">The sequence shown here is derived from an EMBL/GenBank/DDBJ whole genome shotgun (WGS) entry which is preliminary data.</text>
</comment>
<accession>A0A841CLU9</accession>
<protein>
    <submittedName>
        <fullName evidence="2">Uncharacterized protein</fullName>
    </submittedName>
</protein>
<organism evidence="2 3">
    <name type="scientific">Saccharothrix tamanrassetensis</name>
    <dbReference type="NCBI Taxonomy" id="1051531"/>
    <lineage>
        <taxon>Bacteria</taxon>
        <taxon>Bacillati</taxon>
        <taxon>Actinomycetota</taxon>
        <taxon>Actinomycetes</taxon>
        <taxon>Pseudonocardiales</taxon>
        <taxon>Pseudonocardiaceae</taxon>
        <taxon>Saccharothrix</taxon>
    </lineage>
</organism>
<keyword evidence="3" id="KW-1185">Reference proteome</keyword>
<feature type="region of interest" description="Disordered" evidence="1">
    <location>
        <begin position="1"/>
        <end position="40"/>
    </location>
</feature>
<gene>
    <name evidence="2" type="ORF">FHS29_003937</name>
</gene>
<proteinExistence type="predicted"/>
<sequence>MRCDRPRAYRHQPSKHDEAGHSGENVPRDRGDRGAQCGGQTTWCRRHAGTGLVPEYTPTGTEPDEADLRSQADYWVAVNSRRWARALAVEAATGRAICDSDPLKLHYSWCLSMIGAAPRARWEHDYAATRTAFAAGLLGLADAVFVSIPPLEVLRQHKDADPTRRRRHFDLHARLGDSLRQWYTTVDRLDPGRGIWNLPPDGIPRRLPPARKNRTQVDLLDALVTSLPRLPT</sequence>
<dbReference type="Proteomes" id="UP000547510">
    <property type="component" value="Unassembled WGS sequence"/>
</dbReference>
<reference evidence="2 3" key="1">
    <citation type="submission" date="2020-08" db="EMBL/GenBank/DDBJ databases">
        <title>Genomic Encyclopedia of Type Strains, Phase III (KMG-III): the genomes of soil and plant-associated and newly described type strains.</title>
        <authorList>
            <person name="Whitman W."/>
        </authorList>
    </citation>
    <scope>NUCLEOTIDE SEQUENCE [LARGE SCALE GENOMIC DNA]</scope>
    <source>
        <strain evidence="2 3">CECT 8640</strain>
    </source>
</reference>
<dbReference type="AlphaFoldDB" id="A0A841CLU9"/>
<feature type="compositionally biased region" description="Basic and acidic residues" evidence="1">
    <location>
        <begin position="14"/>
        <end position="33"/>
    </location>
</feature>
<dbReference type="RefSeq" id="WP_221456231.1">
    <property type="nucleotide sequence ID" value="NZ_JACHJN010000005.1"/>
</dbReference>
<evidence type="ECO:0000313" key="2">
    <source>
        <dbReference type="EMBL" id="MBB5957344.1"/>
    </source>
</evidence>
<evidence type="ECO:0000256" key="1">
    <source>
        <dbReference type="SAM" id="MobiDB-lite"/>
    </source>
</evidence>
<name>A0A841CLU9_9PSEU</name>
<evidence type="ECO:0000313" key="3">
    <source>
        <dbReference type="Proteomes" id="UP000547510"/>
    </source>
</evidence>